<dbReference type="InterPro" id="IPR050498">
    <property type="entry name" value="Ycf3"/>
</dbReference>
<feature type="domain" description="Methyltransferase" evidence="4">
    <location>
        <begin position="460"/>
        <end position="566"/>
    </location>
</feature>
<dbReference type="SMART" id="SM00028">
    <property type="entry name" value="TPR"/>
    <property type="match status" value="4"/>
</dbReference>
<keyword evidence="6" id="KW-1185">Reference proteome</keyword>
<evidence type="ECO:0000259" key="4">
    <source>
        <dbReference type="Pfam" id="PF13847"/>
    </source>
</evidence>
<dbReference type="AlphaFoldDB" id="A0A4R3LII4"/>
<dbReference type="InterPro" id="IPR019734">
    <property type="entry name" value="TPR_rpt"/>
</dbReference>
<accession>A0A4R3LII4</accession>
<gene>
    <name evidence="5" type="ORF">EDC25_1047</name>
</gene>
<dbReference type="InterPro" id="IPR011990">
    <property type="entry name" value="TPR-like_helical_dom_sf"/>
</dbReference>
<keyword evidence="1" id="KW-0677">Repeat</keyword>
<dbReference type="EMBL" id="SMAF01000004">
    <property type="protein sequence ID" value="TCT00020.1"/>
    <property type="molecule type" value="Genomic_DNA"/>
</dbReference>
<sequence>MDATDQARRLFMQALDHHNHNRLDQAEPLYRQALALLPDRLSLLVNLAALLIASERFDEALVLAERAVVVAPEDPEARNQLALCRGQQDADPQRQLAGLERQLALQPDDPIAHNNHGMVLRQLGRLQLALQAFDRSLSLRPDEVGVVLNRADVLAAMGRHGEALAGFMQALRMAPGLAAAGQRFIHLVLDTGHLPAGPAEEFDALLVQAVSTPWARPQTIVPALVARMRSRGALAGVLASASSGASDLPGLEPEVVAREPLLPAWLQHALVTSLPLEQVLTGVRRALLQRAAESDGDYADPALLRLHAALAVQCHLNEFVWAVDEDEKALVRALAGKVRARLRAEAAIPASWLCALGSYQSLESIEGSEALAAKSWLAPMRLLIERQLREPMLERGLRAGIIAVTPISDDVSVKVRAQYERNPYPRWSSLPRDLRPLPLPRFLAAQLPGAGLPVLDASAKVHALNAGCGTGQHPIDMASRIAGIQILAVDLSLASLAYGKRQAQAMGLDNIEFVQGDIVELGRLDRRFGLIESTGVLHHMADPERGLSVLRGLLADNGVMRIALYSERARRGIVAARAHVAERGHEATSEGIRACRAELKCLPDKDPRKPATVFNDFHSMSECRDLLFHVQEHRFTLPGIAGLLDRQRLRLLGMEVPGPVAAAFERRFPSPQAKVDLAAWDAFETEHPDTFAAMYVFWVTPRT</sequence>
<keyword evidence="2 3" id="KW-0802">TPR repeat</keyword>
<dbReference type="CDD" id="cd02440">
    <property type="entry name" value="AdoMet_MTases"/>
    <property type="match status" value="1"/>
</dbReference>
<dbReference type="PANTHER" id="PTHR44858:SF1">
    <property type="entry name" value="UDP-N-ACETYLGLUCOSAMINE--PEPTIDE N-ACETYLGLUCOSAMINYLTRANSFERASE SPINDLY-RELATED"/>
    <property type="match status" value="1"/>
</dbReference>
<dbReference type="SUPFAM" id="SSF48452">
    <property type="entry name" value="TPR-like"/>
    <property type="match status" value="1"/>
</dbReference>
<name>A0A4R3LII4_9GAMM</name>
<dbReference type="Gene3D" id="3.40.50.150">
    <property type="entry name" value="Vaccinia Virus protein VP39"/>
    <property type="match status" value="1"/>
</dbReference>
<evidence type="ECO:0000313" key="5">
    <source>
        <dbReference type="EMBL" id="TCT00020.1"/>
    </source>
</evidence>
<reference evidence="5 6" key="1">
    <citation type="submission" date="2019-03" db="EMBL/GenBank/DDBJ databases">
        <title>Genomic Encyclopedia of Type Strains, Phase IV (KMG-IV): sequencing the most valuable type-strain genomes for metagenomic binning, comparative biology and taxonomic classification.</title>
        <authorList>
            <person name="Goeker M."/>
        </authorList>
    </citation>
    <scope>NUCLEOTIDE SEQUENCE [LARGE SCALE GENOMIC DNA]</scope>
    <source>
        <strain evidence="5 6">DSM 21944</strain>
    </source>
</reference>
<protein>
    <submittedName>
        <fullName evidence="5">Tetratricopeptide repeat protein</fullName>
    </submittedName>
</protein>
<dbReference type="Pfam" id="PF14559">
    <property type="entry name" value="TPR_19"/>
    <property type="match status" value="1"/>
</dbReference>
<dbReference type="InterPro" id="IPR029063">
    <property type="entry name" value="SAM-dependent_MTases_sf"/>
</dbReference>
<feature type="repeat" description="TPR" evidence="3">
    <location>
        <begin position="110"/>
        <end position="143"/>
    </location>
</feature>
<dbReference type="InterPro" id="IPR025714">
    <property type="entry name" value="Methyltranfer_dom"/>
</dbReference>
<dbReference type="Pfam" id="PF13432">
    <property type="entry name" value="TPR_16"/>
    <property type="match status" value="1"/>
</dbReference>
<proteinExistence type="predicted"/>
<evidence type="ECO:0000256" key="2">
    <source>
        <dbReference type="ARBA" id="ARBA00022803"/>
    </source>
</evidence>
<dbReference type="Pfam" id="PF13847">
    <property type="entry name" value="Methyltransf_31"/>
    <property type="match status" value="1"/>
</dbReference>
<dbReference type="PANTHER" id="PTHR44858">
    <property type="entry name" value="TETRATRICOPEPTIDE REPEAT PROTEIN 6"/>
    <property type="match status" value="1"/>
</dbReference>
<dbReference type="OrthoDB" id="9792690at2"/>
<dbReference type="PROSITE" id="PS50005">
    <property type="entry name" value="TPR"/>
    <property type="match status" value="1"/>
</dbReference>
<comment type="caution">
    <text evidence="5">The sequence shown here is derived from an EMBL/GenBank/DDBJ whole genome shotgun (WGS) entry which is preliminary data.</text>
</comment>
<dbReference type="Gene3D" id="1.25.40.10">
    <property type="entry name" value="Tetratricopeptide repeat domain"/>
    <property type="match status" value="2"/>
</dbReference>
<evidence type="ECO:0000256" key="1">
    <source>
        <dbReference type="ARBA" id="ARBA00022737"/>
    </source>
</evidence>
<organism evidence="5 6">
    <name type="scientific">Pseudofulvimonas gallinarii</name>
    <dbReference type="NCBI Taxonomy" id="634155"/>
    <lineage>
        <taxon>Bacteria</taxon>
        <taxon>Pseudomonadati</taxon>
        <taxon>Pseudomonadota</taxon>
        <taxon>Gammaproteobacteria</taxon>
        <taxon>Lysobacterales</taxon>
        <taxon>Rhodanobacteraceae</taxon>
        <taxon>Pseudofulvimonas</taxon>
    </lineage>
</organism>
<dbReference type="Proteomes" id="UP000294599">
    <property type="component" value="Unassembled WGS sequence"/>
</dbReference>
<evidence type="ECO:0000256" key="3">
    <source>
        <dbReference type="PROSITE-ProRule" id="PRU00339"/>
    </source>
</evidence>
<dbReference type="SUPFAM" id="SSF53335">
    <property type="entry name" value="S-adenosyl-L-methionine-dependent methyltransferases"/>
    <property type="match status" value="1"/>
</dbReference>
<dbReference type="RefSeq" id="WP_123523080.1">
    <property type="nucleotide sequence ID" value="NZ_JBHLWF010000088.1"/>
</dbReference>
<evidence type="ECO:0000313" key="6">
    <source>
        <dbReference type="Proteomes" id="UP000294599"/>
    </source>
</evidence>